<evidence type="ECO:0000256" key="3">
    <source>
        <dbReference type="ARBA" id="ARBA00022448"/>
    </source>
</evidence>
<evidence type="ECO:0000259" key="9">
    <source>
        <dbReference type="Pfam" id="PF17171"/>
    </source>
</evidence>
<dbReference type="PANTHER" id="PTHR12289:SF41">
    <property type="entry name" value="FAILED AXON CONNECTIONS-RELATED"/>
    <property type="match status" value="1"/>
</dbReference>
<feature type="domain" description="Metaxin glutathione S-transferase" evidence="9">
    <location>
        <begin position="211"/>
        <end position="273"/>
    </location>
</feature>
<dbReference type="Proteomes" id="UP000076798">
    <property type="component" value="Unassembled WGS sequence"/>
</dbReference>
<dbReference type="SUPFAM" id="SSF47616">
    <property type="entry name" value="GST C-terminal domain-like"/>
    <property type="match status" value="1"/>
</dbReference>
<evidence type="ECO:0000313" key="11">
    <source>
        <dbReference type="Proteomes" id="UP000076798"/>
    </source>
</evidence>
<dbReference type="InterPro" id="IPR033468">
    <property type="entry name" value="Metaxin_GST"/>
</dbReference>
<evidence type="ECO:0000256" key="5">
    <source>
        <dbReference type="ARBA" id="ARBA00022927"/>
    </source>
</evidence>
<dbReference type="InterPro" id="IPR050931">
    <property type="entry name" value="Mito_Protein_Transport_Metaxin"/>
</dbReference>
<comment type="subcellular location">
    <subcellularLocation>
        <location evidence="1">Mitochondrion outer membrane</location>
    </subcellularLocation>
</comment>
<dbReference type="Pfam" id="PF17171">
    <property type="entry name" value="GST_C_6"/>
    <property type="match status" value="1"/>
</dbReference>
<organism evidence="10 11">
    <name type="scientific">Sistotremastrum suecicum HHB10207 ss-3</name>
    <dbReference type="NCBI Taxonomy" id="1314776"/>
    <lineage>
        <taxon>Eukaryota</taxon>
        <taxon>Fungi</taxon>
        <taxon>Dikarya</taxon>
        <taxon>Basidiomycota</taxon>
        <taxon>Agaricomycotina</taxon>
        <taxon>Agaricomycetes</taxon>
        <taxon>Sistotremastrales</taxon>
        <taxon>Sistotremastraceae</taxon>
        <taxon>Sistotremastrum</taxon>
    </lineage>
</organism>
<evidence type="ECO:0008006" key="12">
    <source>
        <dbReference type="Google" id="ProtNLM"/>
    </source>
</evidence>
<accession>A0A166FP95</accession>
<evidence type="ECO:0000256" key="4">
    <source>
        <dbReference type="ARBA" id="ARBA00022787"/>
    </source>
</evidence>
<evidence type="ECO:0000256" key="2">
    <source>
        <dbReference type="ARBA" id="ARBA00009170"/>
    </source>
</evidence>
<keyword evidence="6" id="KW-0496">Mitochondrion</keyword>
<dbReference type="EMBL" id="KV428027">
    <property type="protein sequence ID" value="KZT40868.1"/>
    <property type="molecule type" value="Genomic_DNA"/>
</dbReference>
<protein>
    <recommendedName>
        <fullName evidence="12">Mitochondrial outer membrane transport complex Sam37/metaxin N-terminal domain-containing protein</fullName>
    </recommendedName>
</protein>
<feature type="domain" description="Mitochondrial outer membrane transport complex Sam37/metaxin N-terminal" evidence="8">
    <location>
        <begin position="29"/>
        <end position="153"/>
    </location>
</feature>
<keyword evidence="3" id="KW-0813">Transport</keyword>
<evidence type="ECO:0000313" key="10">
    <source>
        <dbReference type="EMBL" id="KZT40868.1"/>
    </source>
</evidence>
<reference evidence="10 11" key="1">
    <citation type="journal article" date="2016" name="Mol. Biol. Evol.">
        <title>Comparative Genomics of Early-Diverging Mushroom-Forming Fungi Provides Insights into the Origins of Lignocellulose Decay Capabilities.</title>
        <authorList>
            <person name="Nagy L.G."/>
            <person name="Riley R."/>
            <person name="Tritt A."/>
            <person name="Adam C."/>
            <person name="Daum C."/>
            <person name="Floudas D."/>
            <person name="Sun H."/>
            <person name="Yadav J.S."/>
            <person name="Pangilinan J."/>
            <person name="Larsson K.H."/>
            <person name="Matsuura K."/>
            <person name="Barry K."/>
            <person name="Labutti K."/>
            <person name="Kuo R."/>
            <person name="Ohm R.A."/>
            <person name="Bhattacharya S.S."/>
            <person name="Shirouzu T."/>
            <person name="Yoshinaga Y."/>
            <person name="Martin F.M."/>
            <person name="Grigoriev I.V."/>
            <person name="Hibbett D.S."/>
        </authorList>
    </citation>
    <scope>NUCLEOTIDE SEQUENCE [LARGE SCALE GENOMIC DNA]</scope>
    <source>
        <strain evidence="10 11">HHB10207 ss-3</strain>
    </source>
</reference>
<dbReference type="InterPro" id="IPR036282">
    <property type="entry name" value="Glutathione-S-Trfase_C_sf"/>
</dbReference>
<evidence type="ECO:0000259" key="8">
    <source>
        <dbReference type="Pfam" id="PF10568"/>
    </source>
</evidence>
<dbReference type="STRING" id="1314776.A0A166FP95"/>
<dbReference type="InterPro" id="IPR019564">
    <property type="entry name" value="Sam37/metaxin_N"/>
</dbReference>
<dbReference type="PANTHER" id="PTHR12289">
    <property type="entry name" value="METAXIN RELATED"/>
    <property type="match status" value="1"/>
</dbReference>
<evidence type="ECO:0000256" key="7">
    <source>
        <dbReference type="ARBA" id="ARBA00023136"/>
    </source>
</evidence>
<comment type="similarity">
    <text evidence="2">Belongs to the metaxin family.</text>
</comment>
<sequence length="314" mass="35172">MGPSKAQPHVILHVWPLPGGEIPCIEPSCLAAILHLQLAVPHHYAIEYSLPELSPDGQMPFLQHKGHQTLSTLSGVTRYLSTKHPSQTLHDIDLTPLEQAQSTAYKSYIISKLGDLVNYILFGNTSYFWGYTSPHLSSHLPVPTRYYVPARIRNLYQPRLESIGLWDAGDDDGMPKKKSKGLGGKTDDIEEGRSKIKQRFGTEKILEMSREVLDLLTRLLADKPFIFAQGLTSLDILLAAHILSIHHTPIPRTHIKELLQKDYSALIKHAARVLELIVGHPDSTEGTETRSRAIPRVQRSTREFQITALLPAWA</sequence>
<dbReference type="AlphaFoldDB" id="A0A166FP95"/>
<keyword evidence="4" id="KW-1000">Mitochondrion outer membrane</keyword>
<evidence type="ECO:0000256" key="1">
    <source>
        <dbReference type="ARBA" id="ARBA00004294"/>
    </source>
</evidence>
<dbReference type="OrthoDB" id="5835136at2759"/>
<dbReference type="GO" id="GO:0007005">
    <property type="term" value="P:mitochondrion organization"/>
    <property type="evidence" value="ECO:0007669"/>
    <property type="project" value="TreeGrafter"/>
</dbReference>
<name>A0A166FP95_9AGAM</name>
<proteinExistence type="inferred from homology"/>
<keyword evidence="11" id="KW-1185">Reference proteome</keyword>
<evidence type="ECO:0000256" key="6">
    <source>
        <dbReference type="ARBA" id="ARBA00023128"/>
    </source>
</evidence>
<dbReference type="Pfam" id="PF10568">
    <property type="entry name" value="Tom37"/>
    <property type="match status" value="1"/>
</dbReference>
<gene>
    <name evidence="10" type="ORF">SISSUDRAFT_414982</name>
</gene>
<keyword evidence="5" id="KW-0653">Protein transport</keyword>
<dbReference type="GO" id="GO:0001401">
    <property type="term" value="C:SAM complex"/>
    <property type="evidence" value="ECO:0007669"/>
    <property type="project" value="InterPro"/>
</dbReference>
<dbReference type="GO" id="GO:0015031">
    <property type="term" value="P:protein transport"/>
    <property type="evidence" value="ECO:0007669"/>
    <property type="project" value="UniProtKB-KW"/>
</dbReference>
<keyword evidence="7" id="KW-0472">Membrane</keyword>